<gene>
    <name evidence="1" type="ORF">EV211_12535</name>
</gene>
<dbReference type="OrthoDB" id="3199465at2"/>
<dbReference type="EMBL" id="SNXO01000025">
    <property type="protein sequence ID" value="TDP52880.1"/>
    <property type="molecule type" value="Genomic_DNA"/>
</dbReference>
<sequence>MGFADALHFELLRQKKMTTTYPKILDDAPDGHLLIRSRRKGKTYYWVHHNQNGTSSQLNITGQRDLIAKLVNKMIKRKILIRAKNNVKYMELLQKEFSDVDPSEVLKSCPKKYQDAALMLRQQNVERRMLEPYSKAPFDPRYHIHETDCGIMVRSKSEQITCNTFTAYGIPFHYEEEFVHKEGGRKIYTDFRIFLPADVFYIWEHLGLLSDLKYCERNVWKLHVFQKSGLVLGADLILTMDDSDGTISSSILNKIIETQILPALQGVRVSKELIMAANGVRR</sequence>
<keyword evidence="2" id="KW-1185">Reference proteome</keyword>
<reference evidence="1 2" key="1">
    <citation type="submission" date="2019-03" db="EMBL/GenBank/DDBJ databases">
        <title>Genomic Encyclopedia of Type Strains, Phase IV (KMG-IV): sequencing the most valuable type-strain genomes for metagenomic binning, comparative biology and taxonomic classification.</title>
        <authorList>
            <person name="Goeker M."/>
        </authorList>
    </citation>
    <scope>NUCLEOTIDE SEQUENCE [LARGE SCALE GENOMIC DNA]</scope>
    <source>
        <strain evidence="1 2">DSM 28287</strain>
    </source>
</reference>
<dbReference type="Proteomes" id="UP000295500">
    <property type="component" value="Unassembled WGS sequence"/>
</dbReference>
<evidence type="ECO:0000313" key="1">
    <source>
        <dbReference type="EMBL" id="TDP52880.1"/>
    </source>
</evidence>
<protein>
    <submittedName>
        <fullName evidence="1">Uncharacterized protein</fullName>
    </submittedName>
</protein>
<comment type="caution">
    <text evidence="1">The sequence shown here is derived from an EMBL/GenBank/DDBJ whole genome shotgun (WGS) entry which is preliminary data.</text>
</comment>
<dbReference type="AlphaFoldDB" id="A0A4R6Q021"/>
<accession>A0A4R6Q021</accession>
<proteinExistence type="predicted"/>
<evidence type="ECO:0000313" key="2">
    <source>
        <dbReference type="Proteomes" id="UP000295500"/>
    </source>
</evidence>
<dbReference type="RefSeq" id="WP_133528792.1">
    <property type="nucleotide sequence ID" value="NZ_SNXO01000025.1"/>
</dbReference>
<name>A0A4R6Q021_9FIRM</name>
<organism evidence="1 2">
    <name type="scientific">Aminicella lysinilytica</name>
    <dbReference type="NCBI Taxonomy" id="433323"/>
    <lineage>
        <taxon>Bacteria</taxon>
        <taxon>Bacillati</taxon>
        <taxon>Bacillota</taxon>
        <taxon>Clostridia</taxon>
        <taxon>Peptostreptococcales</taxon>
        <taxon>Anaerovoracaceae</taxon>
        <taxon>Aminicella</taxon>
    </lineage>
</organism>